<dbReference type="Proteomes" id="UP000526033">
    <property type="component" value="Unassembled WGS sequence"/>
</dbReference>
<comment type="caution">
    <text evidence="4">The sequence shown here is derived from an EMBL/GenBank/DDBJ whole genome shotgun (WGS) entry which is preliminary data.</text>
</comment>
<dbReference type="Gene3D" id="3.40.920.10">
    <property type="entry name" value="Pyruvate-ferredoxin oxidoreductase, PFOR, domain III"/>
    <property type="match status" value="1"/>
</dbReference>
<dbReference type="SUPFAM" id="SSF52922">
    <property type="entry name" value="TK C-terminal domain-like"/>
    <property type="match status" value="1"/>
</dbReference>
<organism evidence="4 5">
    <name type="scientific">candidate division WWE3 bacterium</name>
    <dbReference type="NCBI Taxonomy" id="2053526"/>
    <lineage>
        <taxon>Bacteria</taxon>
        <taxon>Katanobacteria</taxon>
    </lineage>
</organism>
<dbReference type="InterPro" id="IPR022367">
    <property type="entry name" value="2-oxoacid/accept_OxRdtase_asu"/>
</dbReference>
<protein>
    <submittedName>
        <fullName evidence="4">2-oxoacid:acceptor oxidoreductase subunit alpha</fullName>
    </submittedName>
</protein>
<evidence type="ECO:0000313" key="4">
    <source>
        <dbReference type="EMBL" id="NMB69731.1"/>
    </source>
</evidence>
<feature type="domain" description="Pyruvate/ketoisovalerate oxidoreductase catalytic" evidence="2">
    <location>
        <begin position="15"/>
        <end position="179"/>
    </location>
</feature>
<dbReference type="Pfam" id="PF01855">
    <property type="entry name" value="POR_N"/>
    <property type="match status" value="1"/>
</dbReference>
<dbReference type="FunFam" id="3.40.50.970:FF:000022">
    <property type="entry name" value="2-oxoglutarate ferredoxin oxidoreductase alpha subunit"/>
    <property type="match status" value="1"/>
</dbReference>
<dbReference type="PANTHER" id="PTHR32154">
    <property type="entry name" value="PYRUVATE-FLAVODOXIN OXIDOREDUCTASE-RELATED"/>
    <property type="match status" value="1"/>
</dbReference>
<reference evidence="4 5" key="1">
    <citation type="journal article" date="2020" name="Biotechnol. Biofuels">
        <title>New insights from the biogas microbiome by comprehensive genome-resolved metagenomics of nearly 1600 species originating from multiple anaerobic digesters.</title>
        <authorList>
            <person name="Campanaro S."/>
            <person name="Treu L."/>
            <person name="Rodriguez-R L.M."/>
            <person name="Kovalovszki A."/>
            <person name="Ziels R.M."/>
            <person name="Maus I."/>
            <person name="Zhu X."/>
            <person name="Kougias P.G."/>
            <person name="Basile A."/>
            <person name="Luo G."/>
            <person name="Schluter A."/>
            <person name="Konstantinidis K.T."/>
            <person name="Angelidaki I."/>
        </authorList>
    </citation>
    <scope>NUCLEOTIDE SEQUENCE [LARGE SCALE GENOMIC DNA]</scope>
    <source>
        <strain evidence="4">AS27yjCOA_165</strain>
    </source>
</reference>
<sequence length="577" mass="63487">MKQKNVFKIKIAGQAGQGIKSAGLLLAKFASRSGYFIYNYIEYPSLIRGGHNVMQINISDKVIRGPSRHTDFLIALNQESVNKHKNEFDECGYVLFDSDDHVNTEKLPSCVKLLPVPLGKLANEAGGKDLLSNTVALGVVAAMMSGSIETLKTLVKEEFGDKKTEVLESNYKALDLGYNFALENFAEIAKGIFKLSAVNGPKKMVINGDEAAALGAISAGLQFAAIYPMSPISNILHTLAQHQMEYGYVYKQPEDEISAINMAIGASFAGARSMTATSGGGFCLMTEGYGLAGITETPLVIVEGMRGGPATGLPTWSSQGDLQFILHAHQDEFPRIVLSAGDVEDAFYMTMEAFYIADKYQTPVVVLLDKNICDDEESVPVFDISAYRIDRGKFVAQHQESYKRYALAEDGISPRSIPGVGNFFISNSDEHDEIGFSSEEIDNRIAQMNKRMSKLETCAKNDMPEPVIYGPKDAELTIVSWGSSKGSILQALKNTTNVNYLHIGWMNPFPSEFVSSIIKNAKRTTIMECNYTGQLCNLILEKTGIEIKNKKLKFDGRPFYVEEVLEHIDELLEGETK</sequence>
<evidence type="ECO:0000256" key="1">
    <source>
        <dbReference type="ARBA" id="ARBA00023002"/>
    </source>
</evidence>
<dbReference type="CDD" id="cd07034">
    <property type="entry name" value="TPP_PYR_PFOR_IOR-alpha_like"/>
    <property type="match status" value="1"/>
</dbReference>
<dbReference type="InterPro" id="IPR002880">
    <property type="entry name" value="Pyrv_Fd/Flavodoxin_OxRdtase_N"/>
</dbReference>
<gene>
    <name evidence="4" type="ORF">GYA27_00815</name>
</gene>
<dbReference type="SUPFAM" id="SSF52518">
    <property type="entry name" value="Thiamin diphosphate-binding fold (THDP-binding)"/>
    <property type="match status" value="1"/>
</dbReference>
<dbReference type="InterPro" id="IPR019752">
    <property type="entry name" value="Pyrv/ketoisovalerate_OxRed_cat"/>
</dbReference>
<evidence type="ECO:0000313" key="5">
    <source>
        <dbReference type="Proteomes" id="UP000526033"/>
    </source>
</evidence>
<dbReference type="Pfam" id="PF01558">
    <property type="entry name" value="POR"/>
    <property type="match status" value="1"/>
</dbReference>
<dbReference type="InterPro" id="IPR050722">
    <property type="entry name" value="Pyruvate:ferred/Flavod_OxRd"/>
</dbReference>
<dbReference type="NCBIfam" id="TIGR03710">
    <property type="entry name" value="OAFO_sf"/>
    <property type="match status" value="1"/>
</dbReference>
<dbReference type="Gene3D" id="3.40.50.920">
    <property type="match status" value="1"/>
</dbReference>
<keyword evidence="1" id="KW-0560">Oxidoreductase</keyword>
<dbReference type="InterPro" id="IPR002869">
    <property type="entry name" value="Pyrv_flavodox_OxRed_cen"/>
</dbReference>
<dbReference type="PANTHER" id="PTHR32154:SF20">
    <property type="entry name" value="2-OXOGLUTARATE OXIDOREDUCTASE SUBUNIT KORA"/>
    <property type="match status" value="1"/>
</dbReference>
<dbReference type="AlphaFoldDB" id="A0A7X9DJP5"/>
<dbReference type="InterPro" id="IPR009014">
    <property type="entry name" value="Transketo_C/PFOR_II"/>
</dbReference>
<evidence type="ECO:0000259" key="3">
    <source>
        <dbReference type="Pfam" id="PF01855"/>
    </source>
</evidence>
<name>A0A7X9DJP5_UNCKA</name>
<proteinExistence type="predicted"/>
<accession>A0A7X9DJP5</accession>
<dbReference type="EMBL" id="JAAZNL010000007">
    <property type="protein sequence ID" value="NMB69731.1"/>
    <property type="molecule type" value="Genomic_DNA"/>
</dbReference>
<dbReference type="GO" id="GO:0016903">
    <property type="term" value="F:oxidoreductase activity, acting on the aldehyde or oxo group of donors"/>
    <property type="evidence" value="ECO:0007669"/>
    <property type="project" value="InterPro"/>
</dbReference>
<dbReference type="GO" id="GO:0006979">
    <property type="term" value="P:response to oxidative stress"/>
    <property type="evidence" value="ECO:0007669"/>
    <property type="project" value="TreeGrafter"/>
</dbReference>
<dbReference type="Gene3D" id="3.40.50.970">
    <property type="match status" value="1"/>
</dbReference>
<dbReference type="InterPro" id="IPR029061">
    <property type="entry name" value="THDP-binding"/>
</dbReference>
<evidence type="ECO:0000259" key="2">
    <source>
        <dbReference type="Pfam" id="PF01558"/>
    </source>
</evidence>
<feature type="domain" description="Pyruvate flavodoxin/ferredoxin oxidoreductase pyrimidine binding" evidence="3">
    <location>
        <begin position="215"/>
        <end position="449"/>
    </location>
</feature>
<dbReference type="SUPFAM" id="SSF53323">
    <property type="entry name" value="Pyruvate-ferredoxin oxidoreductase, PFOR, domain III"/>
    <property type="match status" value="1"/>
</dbReference>